<dbReference type="PROSITE" id="PS50041">
    <property type="entry name" value="C_TYPE_LECTIN_2"/>
    <property type="match status" value="2"/>
</dbReference>
<dbReference type="SUPFAM" id="SSF56436">
    <property type="entry name" value="C-type lectin-like"/>
    <property type="match status" value="2"/>
</dbReference>
<feature type="chain" id="PRO_5021187101" description="C-type lectin domain-containing protein" evidence="1">
    <location>
        <begin position="20"/>
        <end position="254"/>
    </location>
</feature>
<dbReference type="InterPro" id="IPR016186">
    <property type="entry name" value="C-type_lectin-like/link_sf"/>
</dbReference>
<dbReference type="InParanoid" id="A0A4W6CST1"/>
<dbReference type="AlphaFoldDB" id="A0A4W6CST1"/>
<proteinExistence type="predicted"/>
<keyword evidence="1" id="KW-0732">Signal</keyword>
<dbReference type="InterPro" id="IPR016187">
    <property type="entry name" value="CTDL_fold"/>
</dbReference>
<dbReference type="Gene3D" id="3.10.100.10">
    <property type="entry name" value="Mannose-Binding Protein A, subunit A"/>
    <property type="match status" value="2"/>
</dbReference>
<reference evidence="4" key="1">
    <citation type="submission" date="2015-09" db="EMBL/GenBank/DDBJ databases">
        <authorList>
            <person name="Sai Rama Sridatta P."/>
        </authorList>
    </citation>
    <scope>NUCLEOTIDE SEQUENCE [LARGE SCALE GENOMIC DNA]</scope>
</reference>
<keyword evidence="4" id="KW-1185">Reference proteome</keyword>
<name>A0A4W6CST1_LATCA</name>
<evidence type="ECO:0000313" key="3">
    <source>
        <dbReference type="Ensembl" id="ENSLCAP00010015560.1"/>
    </source>
</evidence>
<dbReference type="PANTHER" id="PTHR45784:SF8">
    <property type="entry name" value="C-TYPE MANNOSE RECEPTOR 2-RELATED"/>
    <property type="match status" value="1"/>
</dbReference>
<dbReference type="Proteomes" id="UP000314980">
    <property type="component" value="Unassembled WGS sequence"/>
</dbReference>
<feature type="domain" description="C-type lectin" evidence="2">
    <location>
        <begin position="24"/>
        <end position="133"/>
    </location>
</feature>
<reference evidence="3" key="3">
    <citation type="submission" date="2025-09" db="UniProtKB">
        <authorList>
            <consortium name="Ensembl"/>
        </authorList>
    </citation>
    <scope>IDENTIFICATION</scope>
</reference>
<dbReference type="Ensembl" id="ENSLCAT00010015888.1">
    <property type="protein sequence ID" value="ENSLCAP00010015560.1"/>
    <property type="gene ID" value="ENSLCAG00010007385.1"/>
</dbReference>
<sequence length="254" mass="29325">MRKICILVPLLLHLPSVCGQSTGLRTRNYIHLSDMTSWSHAQAQCREKYTDLVTISSEKENQLFVSGAGWIGLYREDSNSPWKWSRRDELANFTIWDTDTGDPTINENCAFKYSNKVAWNTDPCDRSHSFMCFNERVVLVKQQKTWEEALKHSTNYQNYRYDLATLLIPDDHVYAREKAQEATTDEVWTGLRYLAGKWVWVGGEQMQYEGIQSCPGQSSCGILEKTGTTQFGMRDCKQRLNFLCYQKLQTSGEV</sequence>
<dbReference type="PANTHER" id="PTHR45784">
    <property type="entry name" value="C-TYPE LECTIN DOMAIN FAMILY 20 MEMBER A-RELATED"/>
    <property type="match status" value="1"/>
</dbReference>
<evidence type="ECO:0000313" key="4">
    <source>
        <dbReference type="Proteomes" id="UP000314980"/>
    </source>
</evidence>
<feature type="domain" description="C-type lectin" evidence="2">
    <location>
        <begin position="128"/>
        <end position="245"/>
    </location>
</feature>
<dbReference type="InterPro" id="IPR001304">
    <property type="entry name" value="C-type_lectin-like"/>
</dbReference>
<dbReference type="SMART" id="SM00034">
    <property type="entry name" value="CLECT"/>
    <property type="match status" value="1"/>
</dbReference>
<accession>A0A4W6CST1</accession>
<protein>
    <recommendedName>
        <fullName evidence="2">C-type lectin domain-containing protein</fullName>
    </recommendedName>
</protein>
<dbReference type="Pfam" id="PF00059">
    <property type="entry name" value="Lectin_C"/>
    <property type="match status" value="1"/>
</dbReference>
<dbReference type="GeneTree" id="ENSGT00940000163460"/>
<dbReference type="CDD" id="cd00037">
    <property type="entry name" value="CLECT"/>
    <property type="match status" value="2"/>
</dbReference>
<organism evidence="3 4">
    <name type="scientific">Lates calcarifer</name>
    <name type="common">Barramundi</name>
    <name type="synonym">Holocentrus calcarifer</name>
    <dbReference type="NCBI Taxonomy" id="8187"/>
    <lineage>
        <taxon>Eukaryota</taxon>
        <taxon>Metazoa</taxon>
        <taxon>Chordata</taxon>
        <taxon>Craniata</taxon>
        <taxon>Vertebrata</taxon>
        <taxon>Euteleostomi</taxon>
        <taxon>Actinopterygii</taxon>
        <taxon>Neopterygii</taxon>
        <taxon>Teleostei</taxon>
        <taxon>Neoteleostei</taxon>
        <taxon>Acanthomorphata</taxon>
        <taxon>Carangaria</taxon>
        <taxon>Carangaria incertae sedis</taxon>
        <taxon>Centropomidae</taxon>
        <taxon>Lates</taxon>
    </lineage>
</organism>
<evidence type="ECO:0000256" key="1">
    <source>
        <dbReference type="SAM" id="SignalP"/>
    </source>
</evidence>
<evidence type="ECO:0000259" key="2">
    <source>
        <dbReference type="PROSITE" id="PS50041"/>
    </source>
</evidence>
<feature type="signal peptide" evidence="1">
    <location>
        <begin position="1"/>
        <end position="19"/>
    </location>
</feature>
<reference evidence="3" key="2">
    <citation type="submission" date="2025-08" db="UniProtKB">
        <authorList>
            <consortium name="Ensembl"/>
        </authorList>
    </citation>
    <scope>IDENTIFICATION</scope>
</reference>